<comment type="caution">
    <text evidence="14">The sequence shown here is derived from an EMBL/GenBank/DDBJ whole genome shotgun (WGS) entry which is preliminary data.</text>
</comment>
<dbReference type="InterPro" id="IPR012001">
    <property type="entry name" value="Thiamin_PyroP_enz_TPP-bd_dom"/>
</dbReference>
<dbReference type="RefSeq" id="WP_397062867.1">
    <property type="nucleotide sequence ID" value="NZ_JBIRYL010000003.1"/>
</dbReference>
<gene>
    <name evidence="14" type="ORF">ACH49Z_17420</name>
</gene>
<comment type="catalytic activity">
    <reaction evidence="9">
        <text>2 pyruvate + H(+) = (2S)-2-acetolactate + CO2</text>
        <dbReference type="Rhea" id="RHEA:25249"/>
        <dbReference type="ChEBI" id="CHEBI:15361"/>
        <dbReference type="ChEBI" id="CHEBI:15378"/>
        <dbReference type="ChEBI" id="CHEBI:16526"/>
        <dbReference type="ChEBI" id="CHEBI:58476"/>
        <dbReference type="EC" id="2.2.1.6"/>
    </reaction>
</comment>
<dbReference type="InterPro" id="IPR011766">
    <property type="entry name" value="TPP_enzyme_TPP-bd"/>
</dbReference>
<dbReference type="InterPro" id="IPR029035">
    <property type="entry name" value="DHS-like_NAD/FAD-binding_dom"/>
</dbReference>
<dbReference type="CDD" id="cd07035">
    <property type="entry name" value="TPP_PYR_POX_like"/>
    <property type="match status" value="1"/>
</dbReference>
<keyword evidence="5" id="KW-0285">Flavoprotein</keyword>
<name>A0ABW7VYH3_9NOCA</name>
<evidence type="ECO:0000313" key="15">
    <source>
        <dbReference type="Proteomes" id="UP001611494"/>
    </source>
</evidence>
<dbReference type="Pfam" id="PF00205">
    <property type="entry name" value="TPP_enzyme_M"/>
    <property type="match status" value="1"/>
</dbReference>
<dbReference type="Pfam" id="PF02776">
    <property type="entry name" value="TPP_enzyme_N"/>
    <property type="match status" value="1"/>
</dbReference>
<reference evidence="14 15" key="1">
    <citation type="submission" date="2024-10" db="EMBL/GenBank/DDBJ databases">
        <title>The Natural Products Discovery Center: Release of the First 8490 Sequenced Strains for Exploring Actinobacteria Biosynthetic Diversity.</title>
        <authorList>
            <person name="Kalkreuter E."/>
            <person name="Kautsar S.A."/>
            <person name="Yang D."/>
            <person name="Bader C.D."/>
            <person name="Teijaro C.N."/>
            <person name="Fluegel L."/>
            <person name="Davis C.M."/>
            <person name="Simpson J.R."/>
            <person name="Lauterbach L."/>
            <person name="Steele A.D."/>
            <person name="Gui C."/>
            <person name="Meng S."/>
            <person name="Li G."/>
            <person name="Viehrig K."/>
            <person name="Ye F."/>
            <person name="Su P."/>
            <person name="Kiefer A.F."/>
            <person name="Nichols A."/>
            <person name="Cepeda A.J."/>
            <person name="Yan W."/>
            <person name="Fan B."/>
            <person name="Jiang Y."/>
            <person name="Adhikari A."/>
            <person name="Zheng C.-J."/>
            <person name="Schuster L."/>
            <person name="Cowan T.M."/>
            <person name="Smanski M.J."/>
            <person name="Chevrette M.G."/>
            <person name="De Carvalho L.P.S."/>
            <person name="Shen B."/>
        </authorList>
    </citation>
    <scope>NUCLEOTIDE SEQUENCE [LARGE SCALE GENOMIC DNA]</scope>
    <source>
        <strain evidence="14 15">NPDC019377</strain>
    </source>
</reference>
<proteinExistence type="inferred from homology"/>
<keyword evidence="15" id="KW-1185">Reference proteome</keyword>
<evidence type="ECO:0000256" key="5">
    <source>
        <dbReference type="ARBA" id="ARBA00022630"/>
    </source>
</evidence>
<feature type="domain" description="Thiamine pyrophosphate enzyme central" evidence="11">
    <location>
        <begin position="203"/>
        <end position="332"/>
    </location>
</feature>
<evidence type="ECO:0000256" key="6">
    <source>
        <dbReference type="ARBA" id="ARBA00022827"/>
    </source>
</evidence>
<dbReference type="PANTHER" id="PTHR18968:SF167">
    <property type="entry name" value="ACETOLACTATE SYNTHASE LARGE SUBUNIT ILVB2-RELATED"/>
    <property type="match status" value="1"/>
</dbReference>
<organism evidence="14 15">
    <name type="scientific">Nocardia testacea</name>
    <dbReference type="NCBI Taxonomy" id="248551"/>
    <lineage>
        <taxon>Bacteria</taxon>
        <taxon>Bacillati</taxon>
        <taxon>Actinomycetota</taxon>
        <taxon>Actinomycetes</taxon>
        <taxon>Mycobacteriales</taxon>
        <taxon>Nocardiaceae</taxon>
        <taxon>Nocardia</taxon>
    </lineage>
</organism>
<dbReference type="Proteomes" id="UP001611494">
    <property type="component" value="Unassembled WGS sequence"/>
</dbReference>
<dbReference type="SUPFAM" id="SSF52518">
    <property type="entry name" value="Thiamin diphosphate-binding fold (THDP-binding)"/>
    <property type="match status" value="2"/>
</dbReference>
<evidence type="ECO:0000256" key="10">
    <source>
        <dbReference type="RuleBase" id="RU362132"/>
    </source>
</evidence>
<evidence type="ECO:0000259" key="13">
    <source>
        <dbReference type="Pfam" id="PF02776"/>
    </source>
</evidence>
<protein>
    <recommendedName>
        <fullName evidence="4">acetolactate synthase</fullName>
        <ecNumber evidence="4">2.2.1.6</ecNumber>
    </recommendedName>
</protein>
<sequence>MTGAGSANAPAGGPGYGPTVADVVGGVLADLGAGHCFGVVGSGNFVMTNALRRGGVPFTAARHEGGAASMADAYTRMSGRVGVLSVHQGCGLTNAMTGIGEAAKSRTPMIVLTADSPAAALRSNFRVDQEALAGSVGAVSDRVFAAQTAVADVTRAFRTAVARRRTVVLNVAIDVAAAPAAATGPVVAPVPLPPVRPGAEAVTQLVAALRGARKPVFVAGRGARDAGPSIAALARACGALVATSAVANGLFAEDEFALGISGGFSSPTSAELIAGADLVVGWGCALNMWTMRHGRLIGPGARVVQVDDDIDAIGAHRPVDLGVLGDCAATARDVLAEWGRSGARQVSGYRTPEVAARIARTGRWQDVPVDDSSTGERIDPRALTIALDEILPAQRIVSIDSGNFMGYPATHLSVPDENGFCFTQAFQSIGLGLGTAIGAAFARPDRLPVLGTGDGGFLMAVAELETAVRCALPLVVIVYNDSAYGAEVHHFGAADHGTVTFPETDIAAVAQGFGATGVTARSVADLAPVREWVERYRRTGRARPLVIDAKITSDGGAWWLAEAFAGH</sequence>
<comment type="pathway">
    <text evidence="1">Amino-acid biosynthesis; L-isoleucine biosynthesis; L-isoleucine from 2-oxobutanoate: step 1/4.</text>
</comment>
<feature type="domain" description="Thiamine pyrophosphate enzyme N-terminal TPP-binding" evidence="13">
    <location>
        <begin position="19"/>
        <end position="122"/>
    </location>
</feature>
<evidence type="ECO:0000256" key="9">
    <source>
        <dbReference type="ARBA" id="ARBA00048670"/>
    </source>
</evidence>
<dbReference type="InterPro" id="IPR029061">
    <property type="entry name" value="THDP-binding"/>
</dbReference>
<dbReference type="SUPFAM" id="SSF52467">
    <property type="entry name" value="DHS-like NAD/FAD-binding domain"/>
    <property type="match status" value="1"/>
</dbReference>
<dbReference type="InterPro" id="IPR045229">
    <property type="entry name" value="TPP_enz"/>
</dbReference>
<dbReference type="Pfam" id="PF02775">
    <property type="entry name" value="TPP_enzyme_C"/>
    <property type="match status" value="1"/>
</dbReference>
<evidence type="ECO:0000256" key="7">
    <source>
        <dbReference type="ARBA" id="ARBA00023052"/>
    </source>
</evidence>
<keyword evidence="8" id="KW-0100">Branched-chain amino acid biosynthesis</keyword>
<dbReference type="Gene3D" id="3.40.50.1220">
    <property type="entry name" value="TPP-binding domain"/>
    <property type="match status" value="1"/>
</dbReference>
<comment type="pathway">
    <text evidence="2">Amino-acid biosynthesis; L-valine biosynthesis; L-valine from pyruvate: step 1/4.</text>
</comment>
<dbReference type="PANTHER" id="PTHR18968">
    <property type="entry name" value="THIAMINE PYROPHOSPHATE ENZYMES"/>
    <property type="match status" value="1"/>
</dbReference>
<evidence type="ECO:0000259" key="11">
    <source>
        <dbReference type="Pfam" id="PF00205"/>
    </source>
</evidence>
<evidence type="ECO:0000256" key="4">
    <source>
        <dbReference type="ARBA" id="ARBA00013145"/>
    </source>
</evidence>
<dbReference type="EMBL" id="JBIRYL010000003">
    <property type="protein sequence ID" value="MFI2231628.1"/>
    <property type="molecule type" value="Genomic_DNA"/>
</dbReference>
<comment type="similarity">
    <text evidence="3 10">Belongs to the TPP enzyme family.</text>
</comment>
<keyword evidence="8" id="KW-0028">Amino-acid biosynthesis</keyword>
<accession>A0ABW7VYH3</accession>
<evidence type="ECO:0000256" key="8">
    <source>
        <dbReference type="ARBA" id="ARBA00023304"/>
    </source>
</evidence>
<keyword evidence="7 10" id="KW-0786">Thiamine pyrophosphate</keyword>
<dbReference type="Gene3D" id="3.40.50.970">
    <property type="match status" value="2"/>
</dbReference>
<keyword evidence="6" id="KW-0274">FAD</keyword>
<dbReference type="EC" id="2.2.1.6" evidence="4"/>
<evidence type="ECO:0000256" key="2">
    <source>
        <dbReference type="ARBA" id="ARBA00005025"/>
    </source>
</evidence>
<feature type="domain" description="Thiamine pyrophosphate enzyme TPP-binding" evidence="12">
    <location>
        <begin position="400"/>
        <end position="531"/>
    </location>
</feature>
<dbReference type="CDD" id="cd00568">
    <property type="entry name" value="TPP_enzymes"/>
    <property type="match status" value="1"/>
</dbReference>
<evidence type="ECO:0000313" key="14">
    <source>
        <dbReference type="EMBL" id="MFI2231628.1"/>
    </source>
</evidence>
<evidence type="ECO:0000259" key="12">
    <source>
        <dbReference type="Pfam" id="PF02775"/>
    </source>
</evidence>
<dbReference type="InterPro" id="IPR012000">
    <property type="entry name" value="Thiamin_PyroP_enz_cen_dom"/>
</dbReference>
<evidence type="ECO:0000256" key="1">
    <source>
        <dbReference type="ARBA" id="ARBA00004974"/>
    </source>
</evidence>
<evidence type="ECO:0000256" key="3">
    <source>
        <dbReference type="ARBA" id="ARBA00007812"/>
    </source>
</evidence>